<dbReference type="EMBL" id="CADCUZ010000139">
    <property type="protein sequence ID" value="CAA9433347.1"/>
    <property type="molecule type" value="Genomic_DNA"/>
</dbReference>
<dbReference type="AlphaFoldDB" id="A0A6J4Q3R7"/>
<reference evidence="2" key="1">
    <citation type="submission" date="2020-02" db="EMBL/GenBank/DDBJ databases">
        <authorList>
            <person name="Meier V. D."/>
        </authorList>
    </citation>
    <scope>NUCLEOTIDE SEQUENCE</scope>
    <source>
        <strain evidence="2">AVDCRST_MAG55</strain>
    </source>
</reference>
<gene>
    <name evidence="2" type="ORF">AVDCRST_MAG55-2814</name>
</gene>
<organism evidence="2">
    <name type="scientific">uncultured Rubrobacteraceae bacterium</name>
    <dbReference type="NCBI Taxonomy" id="349277"/>
    <lineage>
        <taxon>Bacteria</taxon>
        <taxon>Bacillati</taxon>
        <taxon>Actinomycetota</taxon>
        <taxon>Rubrobacteria</taxon>
        <taxon>Rubrobacterales</taxon>
        <taxon>Rubrobacteraceae</taxon>
        <taxon>environmental samples</taxon>
    </lineage>
</organism>
<feature type="compositionally biased region" description="Basic and acidic residues" evidence="1">
    <location>
        <begin position="15"/>
        <end position="25"/>
    </location>
</feature>
<evidence type="ECO:0000256" key="1">
    <source>
        <dbReference type="SAM" id="MobiDB-lite"/>
    </source>
</evidence>
<accession>A0A6J4Q3R7</accession>
<proteinExistence type="predicted"/>
<sequence>MLPPELAHRIAAGEVIERRYREPKTQTKSNRGRGGESLEGLTS</sequence>
<name>A0A6J4Q3R7_9ACTN</name>
<protein>
    <submittedName>
        <fullName evidence="2">Uncharacterized protein</fullName>
    </submittedName>
</protein>
<evidence type="ECO:0000313" key="2">
    <source>
        <dbReference type="EMBL" id="CAA9433347.1"/>
    </source>
</evidence>
<feature type="region of interest" description="Disordered" evidence="1">
    <location>
        <begin position="1"/>
        <end position="43"/>
    </location>
</feature>